<evidence type="ECO:0000256" key="4">
    <source>
        <dbReference type="ARBA" id="ARBA00017099"/>
    </source>
</evidence>
<comment type="similarity">
    <text evidence="2 6">Belongs to the dTDP-4-dehydrorhamnose reductase family.</text>
</comment>
<dbReference type="UniPathway" id="UPA00124"/>
<dbReference type="Gene3D" id="3.90.25.10">
    <property type="entry name" value="UDP-galactose 4-epimerase, domain 1"/>
    <property type="match status" value="1"/>
</dbReference>
<dbReference type="RefSeq" id="WP_134696539.1">
    <property type="nucleotide sequence ID" value="NZ_QORJ01000035.1"/>
</dbReference>
<dbReference type="SUPFAM" id="SSF51735">
    <property type="entry name" value="NAD(P)-binding Rossmann-fold domains"/>
    <property type="match status" value="1"/>
</dbReference>
<proteinExistence type="inferred from homology"/>
<evidence type="ECO:0000313" key="10">
    <source>
        <dbReference type="Proteomes" id="UP000297720"/>
    </source>
</evidence>
<evidence type="ECO:0000259" key="7">
    <source>
        <dbReference type="Pfam" id="PF04321"/>
    </source>
</evidence>
<dbReference type="EMBL" id="QORK01000039">
    <property type="protein sequence ID" value="TFF76673.1"/>
    <property type="molecule type" value="Genomic_DNA"/>
</dbReference>
<dbReference type="PANTHER" id="PTHR10491:SF4">
    <property type="entry name" value="METHIONINE ADENOSYLTRANSFERASE 2 SUBUNIT BETA"/>
    <property type="match status" value="1"/>
</dbReference>
<dbReference type="GO" id="GO:0019305">
    <property type="term" value="P:dTDP-rhamnose biosynthetic process"/>
    <property type="evidence" value="ECO:0007669"/>
    <property type="project" value="UniProtKB-UniPathway"/>
</dbReference>
<dbReference type="PANTHER" id="PTHR10491">
    <property type="entry name" value="DTDP-4-DEHYDRORHAMNOSE REDUCTASE"/>
    <property type="match status" value="1"/>
</dbReference>
<evidence type="ECO:0000313" key="8">
    <source>
        <dbReference type="EMBL" id="TFF72906.1"/>
    </source>
</evidence>
<dbReference type="CDD" id="cd05254">
    <property type="entry name" value="dTDP_HR_like_SDR_e"/>
    <property type="match status" value="1"/>
</dbReference>
<comment type="cofactor">
    <cofactor evidence="6">
        <name>Mg(2+)</name>
        <dbReference type="ChEBI" id="CHEBI:18420"/>
    </cofactor>
    <text evidence="6">Binds 1 Mg(2+) ion per monomer.</text>
</comment>
<comment type="pathway">
    <text evidence="1 6">Carbohydrate biosynthesis; dTDP-L-rhamnose biosynthesis.</text>
</comment>
<evidence type="ECO:0000256" key="1">
    <source>
        <dbReference type="ARBA" id="ARBA00004781"/>
    </source>
</evidence>
<feature type="domain" description="RmlD-like substrate binding" evidence="7">
    <location>
        <begin position="1"/>
        <end position="289"/>
    </location>
</feature>
<gene>
    <name evidence="8" type="ORF">DRM93_16190</name>
    <name evidence="9" type="ORF">DRM94_16190</name>
</gene>
<comment type="caution">
    <text evidence="9">The sequence shown here is derived from an EMBL/GenBank/DDBJ whole genome shotgun (WGS) entry which is preliminary data.</text>
</comment>
<dbReference type="AlphaFoldDB" id="A0A5F0K7Q8"/>
<dbReference type="InterPro" id="IPR005913">
    <property type="entry name" value="dTDP_dehydrorham_reduct"/>
</dbReference>
<dbReference type="Gene3D" id="3.40.50.720">
    <property type="entry name" value="NAD(P)-binding Rossmann-like Domain"/>
    <property type="match status" value="1"/>
</dbReference>
<dbReference type="OrthoDB" id="9803892at2"/>
<evidence type="ECO:0000313" key="9">
    <source>
        <dbReference type="EMBL" id="TFF76673.1"/>
    </source>
</evidence>
<dbReference type="InterPro" id="IPR029903">
    <property type="entry name" value="RmlD-like-bd"/>
</dbReference>
<dbReference type="Proteomes" id="UP000297914">
    <property type="component" value="Unassembled WGS sequence"/>
</dbReference>
<comment type="function">
    <text evidence="6">Catalyzes the reduction of dTDP-6-deoxy-L-lyxo-4-hexulose to yield dTDP-L-rhamnose.</text>
</comment>
<evidence type="ECO:0000256" key="5">
    <source>
        <dbReference type="ARBA" id="ARBA00048200"/>
    </source>
</evidence>
<keyword evidence="6 9" id="KW-0560">Oxidoreductase</keyword>
<keyword evidence="10" id="KW-1185">Reference proteome</keyword>
<dbReference type="InterPro" id="IPR036291">
    <property type="entry name" value="NAD(P)-bd_dom_sf"/>
</dbReference>
<dbReference type="EC" id="1.1.1.133" evidence="3 6"/>
<keyword evidence="6" id="KW-0521">NADP</keyword>
<evidence type="ECO:0000256" key="3">
    <source>
        <dbReference type="ARBA" id="ARBA00012929"/>
    </source>
</evidence>
<dbReference type="Pfam" id="PF04321">
    <property type="entry name" value="RmlD_sub_bind"/>
    <property type="match status" value="1"/>
</dbReference>
<sequence>MRILLFGKGGQLGHELLRALAPLGELIALDRHMPGGDLSQPEAVAAAVRRLRPTVIVNAAAYTAVDQAEREPALARRINTECVATLAREAEAIGAWLMHYSTDYVFDGQGDRPWREEDSTAPLNVYGQTKLAGEQAAARCTRHLIFRVSWLYAAHGRNFITTMLRLGREREQLAVVNDQFGAPTHAALVADCTAHALRLAWQQPKLAGLYHLAAAGTTSWYEVARLLFDAQRTAGHPLTLGALHPISSEEYPCPARRPHNSRLNTEKFAHTFGLTLPHWQSELERVLAGMLATSPP</sequence>
<protein>
    <recommendedName>
        <fullName evidence="4 6">dTDP-4-dehydrorhamnose reductase</fullName>
        <ecNumber evidence="3 6">1.1.1.133</ecNumber>
    </recommendedName>
</protein>
<evidence type="ECO:0000313" key="11">
    <source>
        <dbReference type="Proteomes" id="UP000297914"/>
    </source>
</evidence>
<dbReference type="GO" id="GO:0009243">
    <property type="term" value="P:O antigen biosynthetic process"/>
    <property type="evidence" value="ECO:0007669"/>
    <property type="project" value="UniProtKB-UniPathway"/>
</dbReference>
<dbReference type="NCBIfam" id="TIGR01214">
    <property type="entry name" value="rmlD"/>
    <property type="match status" value="1"/>
</dbReference>
<evidence type="ECO:0000256" key="2">
    <source>
        <dbReference type="ARBA" id="ARBA00010944"/>
    </source>
</evidence>
<evidence type="ECO:0000256" key="6">
    <source>
        <dbReference type="RuleBase" id="RU364082"/>
    </source>
</evidence>
<dbReference type="UniPathway" id="UPA00281"/>
<dbReference type="GO" id="GO:0005829">
    <property type="term" value="C:cytosol"/>
    <property type="evidence" value="ECO:0007669"/>
    <property type="project" value="TreeGrafter"/>
</dbReference>
<reference evidence="9 11" key="1">
    <citation type="submission" date="2018-06" db="EMBL/GenBank/DDBJ databases">
        <title>Occurrence of a novel blaKPC-2- and qnrS2- harbouring IncP6 plasmid from Aeromonas taiwanensis isolates recovered from the river sediments.</title>
        <authorList>
            <person name="Zheng B."/>
            <person name="Yu X."/>
            <person name="Xiao Y."/>
        </authorList>
    </citation>
    <scope>NUCLEOTIDE SEQUENCE [LARGE SCALE GENOMIC DNA]</scope>
    <source>
        <strain evidence="8 10">1713</strain>
        <strain evidence="9 11">198</strain>
    </source>
</reference>
<organism evidence="9 11">
    <name type="scientific">Aeromonas taiwanensis</name>
    <dbReference type="NCBI Taxonomy" id="633417"/>
    <lineage>
        <taxon>Bacteria</taxon>
        <taxon>Pseudomonadati</taxon>
        <taxon>Pseudomonadota</taxon>
        <taxon>Gammaproteobacteria</taxon>
        <taxon>Aeromonadales</taxon>
        <taxon>Aeromonadaceae</taxon>
        <taxon>Aeromonas</taxon>
    </lineage>
</organism>
<dbReference type="NCBIfam" id="NF007440">
    <property type="entry name" value="PRK09987.1"/>
    <property type="match status" value="1"/>
</dbReference>
<name>A0A5F0K7Q8_9GAMM</name>
<accession>A0A5F0K7Q8</accession>
<dbReference type="Proteomes" id="UP000297720">
    <property type="component" value="Unassembled WGS sequence"/>
</dbReference>
<dbReference type="EMBL" id="QORL01000039">
    <property type="protein sequence ID" value="TFF72906.1"/>
    <property type="molecule type" value="Genomic_DNA"/>
</dbReference>
<comment type="catalytic activity">
    <reaction evidence="5 6">
        <text>dTDP-beta-L-rhamnose + NADP(+) = dTDP-4-dehydro-beta-L-rhamnose + NADPH + H(+)</text>
        <dbReference type="Rhea" id="RHEA:21796"/>
        <dbReference type="ChEBI" id="CHEBI:15378"/>
        <dbReference type="ChEBI" id="CHEBI:57510"/>
        <dbReference type="ChEBI" id="CHEBI:57783"/>
        <dbReference type="ChEBI" id="CHEBI:58349"/>
        <dbReference type="ChEBI" id="CHEBI:62830"/>
        <dbReference type="EC" id="1.1.1.133"/>
    </reaction>
</comment>
<dbReference type="GO" id="GO:0008831">
    <property type="term" value="F:dTDP-4-dehydrorhamnose reductase activity"/>
    <property type="evidence" value="ECO:0007669"/>
    <property type="project" value="UniProtKB-EC"/>
</dbReference>